<proteinExistence type="predicted"/>
<reference evidence="3" key="2">
    <citation type="submission" date="2020-08" db="EMBL/GenBank/DDBJ databases">
        <title>Plant Genome Project.</title>
        <authorList>
            <person name="Zhang R.-G."/>
        </authorList>
    </citation>
    <scope>NUCLEOTIDE SEQUENCE</scope>
    <source>
        <strain evidence="3">Huo1</strain>
        <tissue evidence="3">Leaf</tissue>
    </source>
</reference>
<feature type="signal peptide" evidence="2">
    <location>
        <begin position="1"/>
        <end position="18"/>
    </location>
</feature>
<feature type="chain" id="PRO_5036470410" evidence="2">
    <location>
        <begin position="19"/>
        <end position="308"/>
    </location>
</feature>
<organism evidence="3">
    <name type="scientific">Salvia splendens</name>
    <name type="common">Scarlet sage</name>
    <dbReference type="NCBI Taxonomy" id="180675"/>
    <lineage>
        <taxon>Eukaryota</taxon>
        <taxon>Viridiplantae</taxon>
        <taxon>Streptophyta</taxon>
        <taxon>Embryophyta</taxon>
        <taxon>Tracheophyta</taxon>
        <taxon>Spermatophyta</taxon>
        <taxon>Magnoliopsida</taxon>
        <taxon>eudicotyledons</taxon>
        <taxon>Gunneridae</taxon>
        <taxon>Pentapetalae</taxon>
        <taxon>asterids</taxon>
        <taxon>lamiids</taxon>
        <taxon>Lamiales</taxon>
        <taxon>Lamiaceae</taxon>
        <taxon>Nepetoideae</taxon>
        <taxon>Mentheae</taxon>
        <taxon>Salviinae</taxon>
        <taxon>Salvia</taxon>
        <taxon>Salvia subgen. Calosphace</taxon>
        <taxon>core Calosphace</taxon>
    </lineage>
</organism>
<gene>
    <name evidence="3" type="ORF">SASPL_107349</name>
</gene>
<dbReference type="Proteomes" id="UP000298416">
    <property type="component" value="Unassembled WGS sequence"/>
</dbReference>
<protein>
    <submittedName>
        <fullName evidence="3">Uncharacterized protein</fullName>
    </submittedName>
</protein>
<dbReference type="PANTHER" id="PTHR37710:SF1">
    <property type="entry name" value="TRANSMEMBRANE PROTEIN"/>
    <property type="match status" value="1"/>
</dbReference>
<evidence type="ECO:0000256" key="2">
    <source>
        <dbReference type="SAM" id="SignalP"/>
    </source>
</evidence>
<comment type="caution">
    <text evidence="3">The sequence shown here is derived from an EMBL/GenBank/DDBJ whole genome shotgun (WGS) entry which is preliminary data.</text>
</comment>
<keyword evidence="4" id="KW-1185">Reference proteome</keyword>
<evidence type="ECO:0000313" key="4">
    <source>
        <dbReference type="Proteomes" id="UP000298416"/>
    </source>
</evidence>
<feature type="region of interest" description="Disordered" evidence="1">
    <location>
        <begin position="251"/>
        <end position="273"/>
    </location>
</feature>
<dbReference type="EMBL" id="PNBA02000003">
    <property type="protein sequence ID" value="KAG6429301.1"/>
    <property type="molecule type" value="Genomic_DNA"/>
</dbReference>
<evidence type="ECO:0000256" key="1">
    <source>
        <dbReference type="SAM" id="MobiDB-lite"/>
    </source>
</evidence>
<keyword evidence="2" id="KW-0732">Signal</keyword>
<evidence type="ECO:0000313" key="3">
    <source>
        <dbReference type="EMBL" id="KAG6429301.1"/>
    </source>
</evidence>
<sequence length="308" mass="33756">MRLLNLIWLPANILNSAASSLTSPWISHGHTSGKSPRRRPLHTCGASCVVIARKASAKAQDLDAPLGPMAKKSISIFNTFCPSFVHSAAHRCLGLLIVIDDQILTIEGKIEAIIPRSAAVFDGIDGVVRGAEALPELLDEAVRKSVVVIRQLPLVDWAVARLISWLSFVLSVLVGIGCGEKEISIDENCKSEEQTKSVQFEKGYSYADTARKVQEDEIGGVPREVIHLSVKRMHSWKSRIKALEEPLSAGDSPMYSSYQSANTSPVSDCSQEDNHAFNQTLGCSYKDDQMETEEEHVHLKDIPPIQSN</sequence>
<dbReference type="AlphaFoldDB" id="A0A8X8YGA1"/>
<dbReference type="OrthoDB" id="1939616at2759"/>
<feature type="compositionally biased region" description="Polar residues" evidence="1">
    <location>
        <begin position="254"/>
        <end position="269"/>
    </location>
</feature>
<accession>A0A8X8YGA1</accession>
<name>A0A8X8YGA1_SALSN</name>
<reference evidence="3" key="1">
    <citation type="submission" date="2018-01" db="EMBL/GenBank/DDBJ databases">
        <authorList>
            <person name="Mao J.F."/>
        </authorList>
    </citation>
    <scope>NUCLEOTIDE SEQUENCE</scope>
    <source>
        <strain evidence="3">Huo1</strain>
        <tissue evidence="3">Leaf</tissue>
    </source>
</reference>
<dbReference type="PANTHER" id="PTHR37710">
    <property type="entry name" value="TRANSMEMBRANE PROTEIN"/>
    <property type="match status" value="1"/>
</dbReference>